<evidence type="ECO:0000256" key="1">
    <source>
        <dbReference type="SAM" id="Phobius"/>
    </source>
</evidence>
<evidence type="ECO:0000313" key="2">
    <source>
        <dbReference type="EMBL" id="JAP14482.1"/>
    </source>
</evidence>
<organism evidence="2">
    <name type="scientific">Solanum chacoense</name>
    <name type="common">Chaco potato</name>
    <dbReference type="NCBI Taxonomy" id="4108"/>
    <lineage>
        <taxon>Eukaryota</taxon>
        <taxon>Viridiplantae</taxon>
        <taxon>Streptophyta</taxon>
        <taxon>Embryophyta</taxon>
        <taxon>Tracheophyta</taxon>
        <taxon>Spermatophyta</taxon>
        <taxon>Magnoliopsida</taxon>
        <taxon>eudicotyledons</taxon>
        <taxon>Gunneridae</taxon>
        <taxon>Pentapetalae</taxon>
        <taxon>asterids</taxon>
        <taxon>lamiids</taxon>
        <taxon>Solanales</taxon>
        <taxon>Solanaceae</taxon>
        <taxon>Solanoideae</taxon>
        <taxon>Solaneae</taxon>
        <taxon>Solanum</taxon>
    </lineage>
</organism>
<protein>
    <submittedName>
        <fullName evidence="2">Putative ovule protein</fullName>
    </submittedName>
</protein>
<dbReference type="EMBL" id="GEDG01026504">
    <property type="protein sequence ID" value="JAP14482.1"/>
    <property type="molecule type" value="Transcribed_RNA"/>
</dbReference>
<accession>A0A0V0H264</accession>
<keyword evidence="1" id="KW-0812">Transmembrane</keyword>
<keyword evidence="1" id="KW-0472">Membrane</keyword>
<sequence>MEWSCLFVCVEVSLVQVCKIIKTSDSVFFGSFWKIIGFTGVCCCSTAVMFFIQRICSSMIQLMRSPMAIDT</sequence>
<dbReference type="AlphaFoldDB" id="A0A0V0H264"/>
<proteinExistence type="predicted"/>
<feature type="transmembrane region" description="Helical" evidence="1">
    <location>
        <begin position="32"/>
        <end position="52"/>
    </location>
</feature>
<reference evidence="2" key="1">
    <citation type="submission" date="2015-12" db="EMBL/GenBank/DDBJ databases">
        <title>Gene expression during late stages of embryo sac development: a critical building block for successful pollen-pistil interactions.</title>
        <authorList>
            <person name="Liu Y."/>
            <person name="Joly V."/>
            <person name="Sabar M."/>
            <person name="Matton D.P."/>
        </authorList>
    </citation>
    <scope>NUCLEOTIDE SEQUENCE</scope>
</reference>
<keyword evidence="1" id="KW-1133">Transmembrane helix</keyword>
<name>A0A0V0H264_SOLCH</name>